<dbReference type="RefSeq" id="WP_148895540.1">
    <property type="nucleotide sequence ID" value="NZ_VNIB01000004.1"/>
</dbReference>
<dbReference type="OrthoDB" id="9788513at2"/>
<protein>
    <submittedName>
        <fullName evidence="3">Octaheme c-type cytochrome (Tetrathionate reductase family)</fullName>
    </submittedName>
</protein>
<reference evidence="3 4" key="1">
    <citation type="submission" date="2019-07" db="EMBL/GenBank/DDBJ databases">
        <title>Genomic Encyclopedia of Type Strains, Phase IV (KMG-IV): sequencing the most valuable type-strain genomes for metagenomic binning, comparative biology and taxonomic classification.</title>
        <authorList>
            <person name="Goeker M."/>
        </authorList>
    </citation>
    <scope>NUCLEOTIDE SEQUENCE [LARGE SCALE GENOMIC DNA]</scope>
    <source>
        <strain evidence="3 4">SS015</strain>
    </source>
</reference>
<organism evidence="3 4">
    <name type="scientific">Geothermobacter ehrlichii</name>
    <dbReference type="NCBI Taxonomy" id="213224"/>
    <lineage>
        <taxon>Bacteria</taxon>
        <taxon>Pseudomonadati</taxon>
        <taxon>Thermodesulfobacteriota</taxon>
        <taxon>Desulfuromonadia</taxon>
        <taxon>Desulfuromonadales</taxon>
        <taxon>Geothermobacteraceae</taxon>
        <taxon>Geothermobacter</taxon>
    </lineage>
</organism>
<dbReference type="GO" id="GO:0016491">
    <property type="term" value="F:oxidoreductase activity"/>
    <property type="evidence" value="ECO:0007669"/>
    <property type="project" value="TreeGrafter"/>
</dbReference>
<keyword evidence="1 2" id="KW-0732">Signal</keyword>
<evidence type="ECO:0000256" key="1">
    <source>
        <dbReference type="ARBA" id="ARBA00022729"/>
    </source>
</evidence>
<dbReference type="Gene3D" id="1.10.1130.10">
    <property type="entry name" value="Flavocytochrome C3, Chain A"/>
    <property type="match status" value="1"/>
</dbReference>
<dbReference type="PANTHER" id="PTHR35038:SF5">
    <property type="entry name" value="CYTOCHROME C-TYPE PROTEIN NRFB"/>
    <property type="match status" value="1"/>
</dbReference>
<dbReference type="Proteomes" id="UP000324159">
    <property type="component" value="Unassembled WGS sequence"/>
</dbReference>
<name>A0A5D3WM21_9BACT</name>
<feature type="signal peptide" evidence="2">
    <location>
        <begin position="1"/>
        <end position="23"/>
    </location>
</feature>
<dbReference type="EMBL" id="VNIB01000004">
    <property type="protein sequence ID" value="TYO99077.1"/>
    <property type="molecule type" value="Genomic_DNA"/>
</dbReference>
<dbReference type="InterPro" id="IPR051829">
    <property type="entry name" value="Multiheme_Cytochr_ET"/>
</dbReference>
<dbReference type="AlphaFoldDB" id="A0A5D3WM21"/>
<evidence type="ECO:0000313" key="4">
    <source>
        <dbReference type="Proteomes" id="UP000324159"/>
    </source>
</evidence>
<dbReference type="InterPro" id="IPR024673">
    <property type="entry name" value="Octahem_Cyt_c"/>
</dbReference>
<dbReference type="InterPro" id="IPR036280">
    <property type="entry name" value="Multihaem_cyt_sf"/>
</dbReference>
<comment type="caution">
    <text evidence="3">The sequence shown here is derived from an EMBL/GenBank/DDBJ whole genome shotgun (WGS) entry which is preliminary data.</text>
</comment>
<dbReference type="Pfam" id="PF11783">
    <property type="entry name" value="Cytochrome_cB"/>
    <property type="match status" value="1"/>
</dbReference>
<feature type="chain" id="PRO_5022820543" evidence="2">
    <location>
        <begin position="24"/>
        <end position="461"/>
    </location>
</feature>
<evidence type="ECO:0000256" key="2">
    <source>
        <dbReference type="SAM" id="SignalP"/>
    </source>
</evidence>
<dbReference type="NCBIfam" id="TIGR04315">
    <property type="entry name" value="octaheme_Shew"/>
    <property type="match status" value="1"/>
</dbReference>
<keyword evidence="4" id="KW-1185">Reference proteome</keyword>
<accession>A0A5D3WM21</accession>
<dbReference type="PANTHER" id="PTHR35038">
    <property type="entry name" value="DISSIMILATORY SULFITE REDUCTASE SIRA"/>
    <property type="match status" value="1"/>
</dbReference>
<sequence length="461" mass="51697">MLRRLFPLLFTLTLALLATGTHAVADEDAPSHAAYIKGPINSGPEATKQCLKCHKKEAEHLMKTPHWTWQREQVVNGKKVKLGKINAINNFCTSTPTNRVHCSECHIGYGWRDENFDFSDQSRIDCLVCHDTTGRYHKDGDNAGEVRKGVDILEIARNVGKPSRYNCGACHFFGGGGDAVKHGDLDSSMEFPDRELDVHMSPDGLDFACQTCHVTENHQIPGANMATSPDGKNGFECTSCHDSAPHEESRLNRHTASVACQTCHIPAFAREMPTQMDWDWSTAGRDTVSAEAGIKYRKTMGTLTYKKNVIPTYAWFNGKSGVYLRGSKIDPDKPTRLTWPLGDINDKNAKIYPFKVHTGKQIYDTENKIFITAHVYGEDGFWSTFDWDKAARIGMESTGLPYSGKYGFAPTEMYWRIDHQVAPKEEALQCLDCHGDNGRLPWKELGYKGDPMDNPDYARNH</sequence>
<dbReference type="PIRSF" id="PIRSF039014">
    <property type="entry name" value="OTR_cyc"/>
    <property type="match status" value="1"/>
</dbReference>
<proteinExistence type="predicted"/>
<evidence type="ECO:0000313" key="3">
    <source>
        <dbReference type="EMBL" id="TYO99077.1"/>
    </source>
</evidence>
<dbReference type="SUPFAM" id="SSF48695">
    <property type="entry name" value="Multiheme cytochromes"/>
    <property type="match status" value="1"/>
</dbReference>
<gene>
    <name evidence="3" type="ORF">EDC39_104201</name>
</gene>